<feature type="domain" description="U3 small nucleolar RNA-associated protein 20" evidence="3">
    <location>
        <begin position="1641"/>
        <end position="1854"/>
    </location>
</feature>
<dbReference type="Gene3D" id="1.25.10.10">
    <property type="entry name" value="Leucine-rich Repeat Variant"/>
    <property type="match status" value="1"/>
</dbReference>
<dbReference type="STRING" id="425264.A0A3G2S788"/>
<dbReference type="Pfam" id="PF23099">
    <property type="entry name" value="UTP20_C"/>
    <property type="match status" value="1"/>
</dbReference>
<dbReference type="Proteomes" id="UP000269793">
    <property type="component" value="Chromosome V"/>
</dbReference>
<evidence type="ECO:0000259" key="4">
    <source>
        <dbReference type="Pfam" id="PF23099"/>
    </source>
</evidence>
<feature type="region of interest" description="Disordered" evidence="1">
    <location>
        <begin position="2456"/>
        <end position="2502"/>
    </location>
</feature>
<reference evidence="5 6" key="1">
    <citation type="submission" date="2018-10" db="EMBL/GenBank/DDBJ databases">
        <title>Complete genome sequence of Malassezia restricta CBS 7877.</title>
        <authorList>
            <person name="Morand S.C."/>
            <person name="Bertignac M."/>
            <person name="Iltis A."/>
            <person name="Kolder I."/>
            <person name="Pirovano W."/>
            <person name="Jourdain R."/>
            <person name="Clavaud C."/>
        </authorList>
    </citation>
    <scope>NUCLEOTIDE SEQUENCE [LARGE SCALE GENOMIC DNA]</scope>
    <source>
        <strain evidence="5 6">CBS 7877</strain>
    </source>
</reference>
<dbReference type="PANTHER" id="PTHR17695">
    <property type="entry name" value="SMALL SUBUNIT PROCESSOME COMPONENT 20 HOMOLOG"/>
    <property type="match status" value="1"/>
</dbReference>
<feature type="domain" description="U3 small nucleolar RNA-associated protein 20 C-terminal" evidence="4">
    <location>
        <begin position="2262"/>
        <end position="2485"/>
    </location>
</feature>
<dbReference type="GO" id="GO:0032040">
    <property type="term" value="C:small-subunit processome"/>
    <property type="evidence" value="ECO:0007669"/>
    <property type="project" value="TreeGrafter"/>
</dbReference>
<dbReference type="SUPFAM" id="SSF48371">
    <property type="entry name" value="ARM repeat"/>
    <property type="match status" value="3"/>
</dbReference>
<gene>
    <name evidence="5" type="primary">utp20</name>
    <name evidence="5" type="ORF">DNF11_3071</name>
</gene>
<dbReference type="InterPro" id="IPR011430">
    <property type="entry name" value="UTP20_N"/>
</dbReference>
<organism evidence="5 6">
    <name type="scientific">Malassezia restricta (strain ATCC 96810 / NBRC 103918 / CBS 7877)</name>
    <name type="common">Seborrheic dermatitis infection agent</name>
    <dbReference type="NCBI Taxonomy" id="425264"/>
    <lineage>
        <taxon>Eukaryota</taxon>
        <taxon>Fungi</taxon>
        <taxon>Dikarya</taxon>
        <taxon>Basidiomycota</taxon>
        <taxon>Ustilaginomycotina</taxon>
        <taxon>Malasseziomycetes</taxon>
        <taxon>Malasseziales</taxon>
        <taxon>Malasseziaceae</taxon>
        <taxon>Malassezia</taxon>
    </lineage>
</organism>
<protein>
    <submittedName>
        <fullName evidence="5">U3 small nucleolar RNA-associated protein 20</fullName>
    </submittedName>
</protein>
<evidence type="ECO:0000259" key="2">
    <source>
        <dbReference type="Pfam" id="PF07539"/>
    </source>
</evidence>
<dbReference type="EMBL" id="CP033152">
    <property type="protein sequence ID" value="AYO44021.1"/>
    <property type="molecule type" value="Genomic_DNA"/>
</dbReference>
<dbReference type="InterPro" id="IPR052575">
    <property type="entry name" value="SSU_processome_comp_20"/>
</dbReference>
<dbReference type="PANTHER" id="PTHR17695:SF11">
    <property type="entry name" value="SMALL SUBUNIT PROCESSOME COMPONENT 20 HOMOLOG"/>
    <property type="match status" value="1"/>
</dbReference>
<dbReference type="InterPro" id="IPR011989">
    <property type="entry name" value="ARM-like"/>
</dbReference>
<sequence>MGDTPGVHRYVSFHERLKHINIDLARESGTTWGAASGLQVSGLDAPASVFAEATGAADVSTVAEASDIHSTAFGTALEQWYELNLSLPFHTFHARVMPMAQSLVLLLHHRDEIAAELDTFLSDTQHWLAWDALLDLVPRMAFDLGPEFLHVYQRLLTAVLRASCTMHKNLTHGDDALAARIVERAFHSAAWIFRAVSSLMRTDAPDILLTSWSIVRGVLIDKQTTSHAWRFATEALSHLIRKAPISHLHALQARMIADADDASAEGIAATWANSCQSASHTLHSRTREMLSCVLVLDAQPVELVRRLGSWIITSLVHHAHAEDMDPVFDMLLCADASGDALHTQLVWITTAVGTRKGTRVSDDAEARLLGWLLHLDERLVWTADHVPLLEAYTALVSAALLRARVQDMTSHGKRLLDAFAQRPTRDHFAVPWSALHGLIRVLSDPAVAWRSFRAFGLPGALDATTRALEVDEASALALLVQLESQGHLAPLLEAPPTTVVLRWAKRMRHTVQRRIDALAEHLERTSLDTAGWECLLAVPLAYLFPAHIDTLATSLVRCIHAAKDADVLGILMASLVRCKATRAISDMLADTNTFVRLLQPNRAVLPAMADMVRMSQRQLDVSVVWPCLTDAIRDSDRVLVRAALDILASTVHDTTNVFKMLSDVEGMALEVQTIATRNTKLRQTQREACRVLARDDIQLEALVHYTVGTLRLNFRPVWAASRDTLVALCSAVPESVWRVSFAELRMTEALLQQGTLRVPASVESEAEEDVETTALASLTDAAWQQRWQWMQRHLCLTSTSPTTMAQDMLHARSAAPDVRLDVAHYASEILRLYAQHVSLPERHSAAFVPHVQAQWTSIVDADEAVMPTALRAERLRLILDVFGAFHHAARMHDAADMKARFLALCADPELVVQRAALDCLLTWRDAWLVAHTEKLHALLEPAKFRDTLAQLDLSASSEQWGSARPLTMQVILRLLYGMLVSRRGLRTSGAGQGARRTAILAALFECAPDELGLLADLMLTSFADRLPEPRKQLGFLGLLGDVLEHLGKPLAPSMPRFVHVVIAIAASAEPSDPTMRLLRRTALRRLADLVRYAHVDWAPFRTRILDDIVLPRLKTFAEDSVQSPSSLLDLCNAWASQHSTLLCFLSDERVLSGVYAGLSSASIKPAVAHTILDIAERIHDAASDDDEVRDVIVAPTAPALLTHLVPLVRHTVHASFAYELASRERDELLRKELSTMSYLAPHMTRADEAAAVLHLLVPLMEHSARAVQERVKTELLRTVTLLLPRAGHAGPDVDVLYALFARLGAELQSPPARAQYTLALSELANIDHGLKRVTTWVAQLNAYHKLHEPDMDTRLEAWDAILAPSPAIDAREWHALLYQALFFVMDTDELVLRTNAAALLQHFVKASVSVDTLPLVRDVFLPSVYRRLHTRAEPVRKELFNVLGVAVAELHTHLPPLAELHVLLACDDEASVFTNLFHIQAHRRVRAMHRLADAASQLRSKTLSELLVPLVWHFLLPNASGGIDMNMANEALACIRRMASHLQWGHYYFWLKRFLRELQEHVAKDDTSATERLHVRGIVGVLEAFHFDCTQHVDHVDEDATPTQPDGPPAAVSLHLATTISTRVLPPLYEALHADENRLPPRLPLIVGAARLALHLPADRRPVELFKVFGELGRALRSKLQSTRDTCRAIALQMLQAIGATYLPDVVHELRRMLTRGPQLAVCAYTIHSLLVALSSGDAPPLTLLDRGVRDITEAVMEDLFGLTSEDRVTVEFRTKVRELRQSKSLDSFEHLARLADPASLQELLIPLRGVLAMSIEPKVVHTAHECLHRIASGMSANPHLDAQAFLVLCYTLIARGEKALQSRVDQAPHLAQNAHLFVELGLDLLTTALRRSRFDMHDQDTVAKLVPLIRAVGETLYARHAPVVERGLRAAAALARCPLPTLDEALPVMQKQMLVLLRHAGGIHSAIAQTTLRALSVVIREGRAKAPPAQHLTELLHLVSSDLDAPESQGSIFALLRAIVSRAFVVPEIYDVMDRIAELLVTSHDAQVREVCRSLYLAFLLDYPQGHGRLKNQLEFLAKHLAYESEGGRRSVLELVGAILAKFSPEVVAQYAQLFFVALVMQLANEESTACRKQAADVLGTLLHVLPANERDGLLRMTRPWAMAQGTPQAQKLAAVALRVYDIAAASECPAWAAQDAATAVAHVLTHSAEAMDEDVVSWHLTYQALQTMQTLARDAHAWTSLAACIPHVLTLLTLPHAWCRIAACRVLGAYFAAGHTLEASEYVRAARQLVAQLYSAFLDDALVLQIVRNLVFLGKAFANGDADGVEDSDSDDVEDDVAPRLAWLYTKLSHTARLDDGHTRPASGPQRVGAVLKWFAAMATQLDASITTHFLVHILSPLQRVTDDEQAPDDLKTLASEVQDLIQAQVETTAFTRAYAHVKQTRLEKRRVRKHERLMEDVMDPERAAKRRASRNTAKHESRKRKHAHFRDIRQSGKRTKKTD</sequence>
<keyword evidence="6" id="KW-1185">Reference proteome</keyword>
<dbReference type="VEuPathDB" id="FungiDB:DNF11_3071"/>
<feature type="domain" description="U3 small nucleolar RNA-associated protein 20 N-terminal" evidence="2">
    <location>
        <begin position="873"/>
        <end position="1430"/>
    </location>
</feature>
<name>A0A3G2S788_MALR7</name>
<dbReference type="Pfam" id="PF07539">
    <property type="entry name" value="UTP20_N"/>
    <property type="match status" value="1"/>
</dbReference>
<dbReference type="GO" id="GO:0030686">
    <property type="term" value="C:90S preribosome"/>
    <property type="evidence" value="ECO:0007669"/>
    <property type="project" value="TreeGrafter"/>
</dbReference>
<dbReference type="InterPro" id="IPR046523">
    <property type="entry name" value="UTP20_dom"/>
</dbReference>
<dbReference type="InterPro" id="IPR057525">
    <property type="entry name" value="UTP20_C"/>
</dbReference>
<evidence type="ECO:0000313" key="5">
    <source>
        <dbReference type="EMBL" id="AYO44021.1"/>
    </source>
</evidence>
<evidence type="ECO:0000313" key="6">
    <source>
        <dbReference type="Proteomes" id="UP000269793"/>
    </source>
</evidence>
<proteinExistence type="predicted"/>
<dbReference type="OrthoDB" id="360653at2759"/>
<evidence type="ECO:0000256" key="1">
    <source>
        <dbReference type="SAM" id="MobiDB-lite"/>
    </source>
</evidence>
<dbReference type="InterPro" id="IPR016024">
    <property type="entry name" value="ARM-type_fold"/>
</dbReference>
<dbReference type="Pfam" id="PF20416">
    <property type="entry name" value="UTP20"/>
    <property type="match status" value="1"/>
</dbReference>
<accession>A0A3G2S788</accession>
<feature type="compositionally biased region" description="Basic and acidic residues" evidence="1">
    <location>
        <begin position="2456"/>
        <end position="2466"/>
    </location>
</feature>
<evidence type="ECO:0000259" key="3">
    <source>
        <dbReference type="Pfam" id="PF20416"/>
    </source>
</evidence>